<dbReference type="Gene3D" id="3.30.160.60">
    <property type="entry name" value="Classic Zinc Finger"/>
    <property type="match status" value="1"/>
</dbReference>
<feature type="region of interest" description="Disordered" evidence="1">
    <location>
        <begin position="53"/>
        <end position="93"/>
    </location>
</feature>
<evidence type="ECO:0000259" key="2">
    <source>
        <dbReference type="PROSITE" id="PS00028"/>
    </source>
</evidence>
<dbReference type="PROSITE" id="PS00028">
    <property type="entry name" value="ZINC_FINGER_C2H2_1"/>
    <property type="match status" value="1"/>
</dbReference>
<feature type="region of interest" description="Disordered" evidence="1">
    <location>
        <begin position="320"/>
        <end position="344"/>
    </location>
</feature>
<feature type="compositionally biased region" description="Low complexity" evidence="1">
    <location>
        <begin position="55"/>
        <end position="65"/>
    </location>
</feature>
<dbReference type="InterPro" id="IPR036236">
    <property type="entry name" value="Znf_C2H2_sf"/>
</dbReference>
<dbReference type="InterPro" id="IPR013087">
    <property type="entry name" value="Znf_C2H2_type"/>
</dbReference>
<feature type="compositionally biased region" description="Polar residues" evidence="1">
    <location>
        <begin position="66"/>
        <end position="88"/>
    </location>
</feature>
<feature type="region of interest" description="Disordered" evidence="1">
    <location>
        <begin position="120"/>
        <end position="177"/>
    </location>
</feature>
<evidence type="ECO:0000313" key="4">
    <source>
        <dbReference type="Proteomes" id="UP000723463"/>
    </source>
</evidence>
<dbReference type="AlphaFoldDB" id="A0A9P6K170"/>
<dbReference type="Pfam" id="PF12874">
    <property type="entry name" value="zf-met"/>
    <property type="match status" value="1"/>
</dbReference>
<dbReference type="SUPFAM" id="SSF57667">
    <property type="entry name" value="beta-beta-alpha zinc fingers"/>
    <property type="match status" value="1"/>
</dbReference>
<sequence length="498" mass="53850">MVLTDECIAALPRVEKGLPRDIFAPIPVCSGPYSLDLVLEYSRFSTLPIDVASKPAASPTTAPGTNRPSATQQPRAQGSLQEQQQRQKGANADVKFSCVPCKKSFGSEATWNSHQMSAKHIAAVKDAEKKSKSGGGGGGGGGAKGQGGGQKGGNNNNAKGRQQKSQETVVEEQDPPEVTEALMSFRKVEKIAKENPSMAATVLWKITKALWSYRQSQETAKVLVLLINILTELQADPPSAPGSLSPTQIGMTLYLSRLSMARLIVYHSRSLAFQYYLDAIQGRWQIDPNDFQGLCEMVHTASAAQHLRRCKEYLSAHSKTEKLMAPPPPVPTQPSTAEAPAKKPADPNLKLLTILKESASMMSQTSSGIHSSASKDSTIDDRFLGETALTLFAWVVALSEASGDSAGTIDALRSMAVIYHKGLWLTYSAAACLIRSAEMVFSTNSLDRQEKEQQGEEGAWDLFQALLLAMETGDFVRMERAIGMLESCDIPTFQDVKV</sequence>
<protein>
    <recommendedName>
        <fullName evidence="2">C2H2-type domain-containing protein</fullName>
    </recommendedName>
</protein>
<feature type="compositionally biased region" description="Gly residues" evidence="1">
    <location>
        <begin position="133"/>
        <end position="152"/>
    </location>
</feature>
<comment type="caution">
    <text evidence="3">The sequence shown here is derived from an EMBL/GenBank/DDBJ whole genome shotgun (WGS) entry which is preliminary data.</text>
</comment>
<organism evidence="3 4">
    <name type="scientific">Mortierella hygrophila</name>
    <dbReference type="NCBI Taxonomy" id="979708"/>
    <lineage>
        <taxon>Eukaryota</taxon>
        <taxon>Fungi</taxon>
        <taxon>Fungi incertae sedis</taxon>
        <taxon>Mucoromycota</taxon>
        <taxon>Mortierellomycotina</taxon>
        <taxon>Mortierellomycetes</taxon>
        <taxon>Mortierellales</taxon>
        <taxon>Mortierellaceae</taxon>
        <taxon>Mortierella</taxon>
    </lineage>
</organism>
<name>A0A9P6K170_9FUNG</name>
<proteinExistence type="predicted"/>
<evidence type="ECO:0000313" key="3">
    <source>
        <dbReference type="EMBL" id="KAF9541316.1"/>
    </source>
</evidence>
<reference evidence="3" key="1">
    <citation type="journal article" date="2020" name="Fungal Divers.">
        <title>Resolving the Mortierellaceae phylogeny through synthesis of multi-gene phylogenetics and phylogenomics.</title>
        <authorList>
            <person name="Vandepol N."/>
            <person name="Liber J."/>
            <person name="Desiro A."/>
            <person name="Na H."/>
            <person name="Kennedy M."/>
            <person name="Barry K."/>
            <person name="Grigoriev I.V."/>
            <person name="Miller A.N."/>
            <person name="O'Donnell K."/>
            <person name="Stajich J.E."/>
            <person name="Bonito G."/>
        </authorList>
    </citation>
    <scope>NUCLEOTIDE SEQUENCE</scope>
    <source>
        <strain evidence="3">NRRL 2591</strain>
    </source>
</reference>
<feature type="domain" description="C2H2-type" evidence="2">
    <location>
        <begin position="98"/>
        <end position="120"/>
    </location>
</feature>
<gene>
    <name evidence="3" type="ORF">EC957_003218</name>
</gene>
<evidence type="ECO:0000256" key="1">
    <source>
        <dbReference type="SAM" id="MobiDB-lite"/>
    </source>
</evidence>
<keyword evidence="4" id="KW-1185">Reference proteome</keyword>
<dbReference type="EMBL" id="JAAAXW010000170">
    <property type="protein sequence ID" value="KAF9541316.1"/>
    <property type="molecule type" value="Genomic_DNA"/>
</dbReference>
<dbReference type="Proteomes" id="UP000723463">
    <property type="component" value="Unassembled WGS sequence"/>
</dbReference>
<accession>A0A9P6K170</accession>